<dbReference type="NCBIfam" id="TIGR01140">
    <property type="entry name" value="L_thr_O3P_dcar"/>
    <property type="match status" value="1"/>
</dbReference>
<dbReference type="InterPro" id="IPR004839">
    <property type="entry name" value="Aminotransferase_I/II_large"/>
</dbReference>
<dbReference type="InterPro" id="IPR004838">
    <property type="entry name" value="NHTrfase_class1_PyrdxlP-BS"/>
</dbReference>
<dbReference type="AlphaFoldDB" id="A0A5D4QUW8"/>
<comment type="caution">
    <text evidence="11">The sequence shown here is derived from an EMBL/GenBank/DDBJ whole genome shotgun (WGS) entry which is preliminary data.</text>
</comment>
<dbReference type="EMBL" id="VTER01000015">
    <property type="protein sequence ID" value="TYS42933.1"/>
    <property type="molecule type" value="Genomic_DNA"/>
</dbReference>
<evidence type="ECO:0000256" key="7">
    <source>
        <dbReference type="ARBA" id="ARBA00023239"/>
    </source>
</evidence>
<dbReference type="GO" id="GO:0009236">
    <property type="term" value="P:cobalamin biosynthetic process"/>
    <property type="evidence" value="ECO:0007669"/>
    <property type="project" value="UniProtKB-UniPathway"/>
</dbReference>
<comment type="function">
    <text evidence="2">Decarboxylates L-threonine-O-3-phosphate to yield (R)-1-amino-2-propanol O-2-phosphate, the precursor for the linkage between the nucleotide loop and the corrin ring in cobalamin.</text>
</comment>
<keyword evidence="7 11" id="KW-0456">Lyase</keyword>
<dbReference type="PANTHER" id="PTHR42885">
    <property type="entry name" value="HISTIDINOL-PHOSPHATE AMINOTRANSFERASE-RELATED"/>
    <property type="match status" value="1"/>
</dbReference>
<evidence type="ECO:0000256" key="4">
    <source>
        <dbReference type="ARBA" id="ARBA00012285"/>
    </source>
</evidence>
<evidence type="ECO:0000256" key="6">
    <source>
        <dbReference type="ARBA" id="ARBA00022898"/>
    </source>
</evidence>
<comment type="catalytic activity">
    <reaction evidence="9">
        <text>O-phospho-L-threonine + H(+) = (R)-1-aminopropan-2-yl phosphate + CO2</text>
        <dbReference type="Rhea" id="RHEA:11492"/>
        <dbReference type="ChEBI" id="CHEBI:15378"/>
        <dbReference type="ChEBI" id="CHEBI:16526"/>
        <dbReference type="ChEBI" id="CHEBI:58563"/>
        <dbReference type="ChEBI" id="CHEBI:58675"/>
        <dbReference type="EC" id="4.1.1.81"/>
    </reaction>
</comment>
<comment type="cofactor">
    <cofactor evidence="1">
        <name>pyridoxal 5'-phosphate</name>
        <dbReference type="ChEBI" id="CHEBI:597326"/>
    </cofactor>
</comment>
<dbReference type="EC" id="4.1.1.81" evidence="4"/>
<evidence type="ECO:0000256" key="2">
    <source>
        <dbReference type="ARBA" id="ARBA00003444"/>
    </source>
</evidence>
<gene>
    <name evidence="11" type="ORF">FZD51_22720</name>
</gene>
<dbReference type="InterPro" id="IPR015422">
    <property type="entry name" value="PyrdxlP-dep_Trfase_small"/>
</dbReference>
<dbReference type="Gene3D" id="3.40.640.10">
    <property type="entry name" value="Type I PLP-dependent aspartate aminotransferase-like (Major domain)"/>
    <property type="match status" value="1"/>
</dbReference>
<dbReference type="Proteomes" id="UP000322139">
    <property type="component" value="Unassembled WGS sequence"/>
</dbReference>
<dbReference type="CDD" id="cd00609">
    <property type="entry name" value="AAT_like"/>
    <property type="match status" value="1"/>
</dbReference>
<feature type="domain" description="Aminotransferase class I/classII large" evidence="10">
    <location>
        <begin position="24"/>
        <end position="349"/>
    </location>
</feature>
<evidence type="ECO:0000313" key="12">
    <source>
        <dbReference type="Proteomes" id="UP000322139"/>
    </source>
</evidence>
<accession>A0A5D4QUW8</accession>
<evidence type="ECO:0000256" key="5">
    <source>
        <dbReference type="ARBA" id="ARBA00022573"/>
    </source>
</evidence>
<dbReference type="Gene3D" id="3.90.1150.10">
    <property type="entry name" value="Aspartate Aminotransferase, domain 1"/>
    <property type="match status" value="1"/>
</dbReference>
<dbReference type="GO" id="GO:0048472">
    <property type="term" value="F:threonine-phosphate decarboxylase activity"/>
    <property type="evidence" value="ECO:0007669"/>
    <property type="project" value="UniProtKB-EC"/>
</dbReference>
<evidence type="ECO:0000313" key="11">
    <source>
        <dbReference type="EMBL" id="TYS42933.1"/>
    </source>
</evidence>
<dbReference type="SUPFAM" id="SSF53383">
    <property type="entry name" value="PLP-dependent transferases"/>
    <property type="match status" value="1"/>
</dbReference>
<dbReference type="Pfam" id="PF00155">
    <property type="entry name" value="Aminotran_1_2"/>
    <property type="match status" value="1"/>
</dbReference>
<dbReference type="PANTHER" id="PTHR42885:SF1">
    <property type="entry name" value="THREONINE-PHOSPHATE DECARBOXYLASE"/>
    <property type="match status" value="1"/>
</dbReference>
<keyword evidence="5" id="KW-0169">Cobalamin biosynthesis</keyword>
<evidence type="ECO:0000256" key="3">
    <source>
        <dbReference type="ARBA" id="ARBA00004953"/>
    </source>
</evidence>
<comment type="pathway">
    <text evidence="3">Cofactor biosynthesis; adenosylcobalamin biosynthesis.</text>
</comment>
<evidence type="ECO:0000256" key="8">
    <source>
        <dbReference type="ARBA" id="ARBA00029996"/>
    </source>
</evidence>
<dbReference type="InterPro" id="IPR015421">
    <property type="entry name" value="PyrdxlP-dep_Trfase_major"/>
</dbReference>
<organism evidence="11 12">
    <name type="scientific">Bacillus infantis</name>
    <dbReference type="NCBI Taxonomy" id="324767"/>
    <lineage>
        <taxon>Bacteria</taxon>
        <taxon>Bacillati</taxon>
        <taxon>Bacillota</taxon>
        <taxon>Bacilli</taxon>
        <taxon>Bacillales</taxon>
        <taxon>Bacillaceae</taxon>
        <taxon>Bacillus</taxon>
    </lineage>
</organism>
<sequence>MNWPSHGSNPQHLFKAIGMPEPSELLDFSANINPMGPPERLKADWHSFFNELPVYPDPFAAELTARLAQKEGIGKEYVLAGNGASELISLAARLLSGKKVMIVQPAFSEYEQACRVNECDISYFQLDEGSWELDAKRLCEDAKIADALFLCNPANPTGRYYGREKIVSLLEGCPETLVIVDEAFYDFVPDYEPLVPLLVKYKNLILLRSMTKMFSIPGLRLGYALGDPEQIRGMARFQYHWSINSAAQQAGLICLDEDLYIEETQIYMEKERSRLFNFYRTKGLIVSESKTNFYLLRDPELAGQEKLFFFLLEKGVVPRHTYNFPGLSGRWLRFAVKGTEDNRKLMEAIDEWTVQKD</sequence>
<evidence type="ECO:0000256" key="1">
    <source>
        <dbReference type="ARBA" id="ARBA00001933"/>
    </source>
</evidence>
<name>A0A5D4QUW8_9BACI</name>
<evidence type="ECO:0000259" key="10">
    <source>
        <dbReference type="Pfam" id="PF00155"/>
    </source>
</evidence>
<proteinExistence type="predicted"/>
<dbReference type="UniPathway" id="UPA00148"/>
<dbReference type="InterPro" id="IPR005860">
    <property type="entry name" value="CobD"/>
</dbReference>
<evidence type="ECO:0000256" key="9">
    <source>
        <dbReference type="ARBA" id="ARBA00048531"/>
    </source>
</evidence>
<dbReference type="GO" id="GO:0030170">
    <property type="term" value="F:pyridoxal phosphate binding"/>
    <property type="evidence" value="ECO:0007669"/>
    <property type="project" value="InterPro"/>
</dbReference>
<protein>
    <recommendedName>
        <fullName evidence="4">threonine-phosphate decarboxylase</fullName>
        <ecNumber evidence="4">4.1.1.81</ecNumber>
    </recommendedName>
    <alternativeName>
        <fullName evidence="8">L-threonine-O-3-phosphate decarboxylase</fullName>
    </alternativeName>
</protein>
<dbReference type="PROSITE" id="PS00105">
    <property type="entry name" value="AA_TRANSFER_CLASS_1"/>
    <property type="match status" value="1"/>
</dbReference>
<keyword evidence="6" id="KW-0663">Pyridoxal phosphate</keyword>
<dbReference type="RefSeq" id="WP_148976827.1">
    <property type="nucleotide sequence ID" value="NZ_VTER01000015.1"/>
</dbReference>
<dbReference type="InterPro" id="IPR015424">
    <property type="entry name" value="PyrdxlP-dep_Trfase"/>
</dbReference>
<reference evidence="11 12" key="1">
    <citation type="submission" date="2019-08" db="EMBL/GenBank/DDBJ databases">
        <title>Bacillus genomes from the desert of Cuatro Cienegas, Coahuila.</title>
        <authorList>
            <person name="Olmedo-Alvarez G."/>
        </authorList>
    </citation>
    <scope>NUCLEOTIDE SEQUENCE [LARGE SCALE GENOMIC DNA]</scope>
    <source>
        <strain evidence="11 12">CH446_14T</strain>
    </source>
</reference>